<evidence type="ECO:0000313" key="1">
    <source>
        <dbReference type="EMBL" id="OJJ86872.1"/>
    </source>
</evidence>
<name>A0A1L9VSJ8_ASPGL</name>
<reference evidence="2" key="1">
    <citation type="journal article" date="2017" name="Genome Biol.">
        <title>Comparative genomics reveals high biological diversity and specific adaptations in the industrially and medically important fungal genus Aspergillus.</title>
        <authorList>
            <person name="de Vries R.P."/>
            <person name="Riley R."/>
            <person name="Wiebenga A."/>
            <person name="Aguilar-Osorio G."/>
            <person name="Amillis S."/>
            <person name="Uchima C.A."/>
            <person name="Anderluh G."/>
            <person name="Asadollahi M."/>
            <person name="Askin M."/>
            <person name="Barry K."/>
            <person name="Battaglia E."/>
            <person name="Bayram O."/>
            <person name="Benocci T."/>
            <person name="Braus-Stromeyer S.A."/>
            <person name="Caldana C."/>
            <person name="Canovas D."/>
            <person name="Cerqueira G.C."/>
            <person name="Chen F."/>
            <person name="Chen W."/>
            <person name="Choi C."/>
            <person name="Clum A."/>
            <person name="Dos Santos R.A."/>
            <person name="Damasio A.R."/>
            <person name="Diallinas G."/>
            <person name="Emri T."/>
            <person name="Fekete E."/>
            <person name="Flipphi M."/>
            <person name="Freyberg S."/>
            <person name="Gallo A."/>
            <person name="Gournas C."/>
            <person name="Habgood R."/>
            <person name="Hainaut M."/>
            <person name="Harispe M.L."/>
            <person name="Henrissat B."/>
            <person name="Hilden K.S."/>
            <person name="Hope R."/>
            <person name="Hossain A."/>
            <person name="Karabika E."/>
            <person name="Karaffa L."/>
            <person name="Karanyi Z."/>
            <person name="Krasevec N."/>
            <person name="Kuo A."/>
            <person name="Kusch H."/>
            <person name="LaButti K."/>
            <person name="Lagendijk E.L."/>
            <person name="Lapidus A."/>
            <person name="Levasseur A."/>
            <person name="Lindquist E."/>
            <person name="Lipzen A."/>
            <person name="Logrieco A.F."/>
            <person name="MacCabe A."/>
            <person name="Maekelae M.R."/>
            <person name="Malavazi I."/>
            <person name="Melin P."/>
            <person name="Meyer V."/>
            <person name="Mielnichuk N."/>
            <person name="Miskei M."/>
            <person name="Molnar A.P."/>
            <person name="Mule G."/>
            <person name="Ngan C.Y."/>
            <person name="Orejas M."/>
            <person name="Orosz E."/>
            <person name="Ouedraogo J.P."/>
            <person name="Overkamp K.M."/>
            <person name="Park H.-S."/>
            <person name="Perrone G."/>
            <person name="Piumi F."/>
            <person name="Punt P.J."/>
            <person name="Ram A.F."/>
            <person name="Ramon A."/>
            <person name="Rauscher S."/>
            <person name="Record E."/>
            <person name="Riano-Pachon D.M."/>
            <person name="Robert V."/>
            <person name="Roehrig J."/>
            <person name="Ruller R."/>
            <person name="Salamov A."/>
            <person name="Salih N.S."/>
            <person name="Samson R.A."/>
            <person name="Sandor E."/>
            <person name="Sanguinetti M."/>
            <person name="Schuetze T."/>
            <person name="Sepcic K."/>
            <person name="Shelest E."/>
            <person name="Sherlock G."/>
            <person name="Sophianopoulou V."/>
            <person name="Squina F.M."/>
            <person name="Sun H."/>
            <person name="Susca A."/>
            <person name="Todd R.B."/>
            <person name="Tsang A."/>
            <person name="Unkles S.E."/>
            <person name="van de Wiele N."/>
            <person name="van Rossen-Uffink D."/>
            <person name="Oliveira J.V."/>
            <person name="Vesth T.C."/>
            <person name="Visser J."/>
            <person name="Yu J.-H."/>
            <person name="Zhou M."/>
            <person name="Andersen M.R."/>
            <person name="Archer D.B."/>
            <person name="Baker S.E."/>
            <person name="Benoit I."/>
            <person name="Brakhage A.A."/>
            <person name="Braus G.H."/>
            <person name="Fischer R."/>
            <person name="Frisvad J.C."/>
            <person name="Goldman G.H."/>
            <person name="Houbraken J."/>
            <person name="Oakley B."/>
            <person name="Pocsi I."/>
            <person name="Scazzocchio C."/>
            <person name="Seiboth B."/>
            <person name="vanKuyk P.A."/>
            <person name="Wortman J."/>
            <person name="Dyer P.S."/>
            <person name="Grigoriev I.V."/>
        </authorList>
    </citation>
    <scope>NUCLEOTIDE SEQUENCE [LARGE SCALE GENOMIC DNA]</scope>
    <source>
        <strain evidence="2">CBS 516.65</strain>
    </source>
</reference>
<dbReference type="VEuPathDB" id="FungiDB:ASPGLDRAFT_44767"/>
<evidence type="ECO:0000313" key="2">
    <source>
        <dbReference type="Proteomes" id="UP000184300"/>
    </source>
</evidence>
<dbReference type="RefSeq" id="XP_022403561.1">
    <property type="nucleotide sequence ID" value="XM_022546087.1"/>
</dbReference>
<dbReference type="AlphaFoldDB" id="A0A1L9VSJ8"/>
<proteinExistence type="predicted"/>
<gene>
    <name evidence="1" type="ORF">ASPGLDRAFT_44767</name>
</gene>
<dbReference type="Proteomes" id="UP000184300">
    <property type="component" value="Unassembled WGS sequence"/>
</dbReference>
<keyword evidence="2" id="KW-1185">Reference proteome</keyword>
<protein>
    <submittedName>
        <fullName evidence="1">Uncharacterized protein</fullName>
    </submittedName>
</protein>
<accession>A0A1L9VSJ8</accession>
<organism evidence="1 2">
    <name type="scientific">Aspergillus glaucus CBS 516.65</name>
    <dbReference type="NCBI Taxonomy" id="1160497"/>
    <lineage>
        <taxon>Eukaryota</taxon>
        <taxon>Fungi</taxon>
        <taxon>Dikarya</taxon>
        <taxon>Ascomycota</taxon>
        <taxon>Pezizomycotina</taxon>
        <taxon>Eurotiomycetes</taxon>
        <taxon>Eurotiomycetidae</taxon>
        <taxon>Eurotiales</taxon>
        <taxon>Aspergillaceae</taxon>
        <taxon>Aspergillus</taxon>
        <taxon>Aspergillus subgen. Aspergillus</taxon>
    </lineage>
</organism>
<dbReference type="EMBL" id="KV878892">
    <property type="protein sequence ID" value="OJJ86872.1"/>
    <property type="molecule type" value="Genomic_DNA"/>
</dbReference>
<dbReference type="GeneID" id="34462348"/>
<sequence length="56" mass="6257">MPRPSGLWGGVSHNPSRPKAPVGWGGFWPKTPRLSKLYPISRSDIALFQPWLVWGS</sequence>